<dbReference type="RefSeq" id="WP_106139829.1">
    <property type="nucleotide sequence ID" value="NZ_PVTE01000022.1"/>
</dbReference>
<dbReference type="Proteomes" id="UP000238375">
    <property type="component" value="Unassembled WGS sequence"/>
</dbReference>
<comment type="caution">
    <text evidence="2">The sequence shown here is derived from an EMBL/GenBank/DDBJ whole genome shotgun (WGS) entry which is preliminary data.</text>
</comment>
<keyword evidence="1" id="KW-0472">Membrane</keyword>
<organism evidence="2 3">
    <name type="scientific">Spirosoma oryzae</name>
    <dbReference type="NCBI Taxonomy" id="1469603"/>
    <lineage>
        <taxon>Bacteria</taxon>
        <taxon>Pseudomonadati</taxon>
        <taxon>Bacteroidota</taxon>
        <taxon>Cytophagia</taxon>
        <taxon>Cytophagales</taxon>
        <taxon>Cytophagaceae</taxon>
        <taxon>Spirosoma</taxon>
    </lineage>
</organism>
<dbReference type="EMBL" id="PVTE01000022">
    <property type="protein sequence ID" value="PRY31737.1"/>
    <property type="molecule type" value="Genomic_DNA"/>
</dbReference>
<keyword evidence="1" id="KW-0812">Transmembrane</keyword>
<dbReference type="AlphaFoldDB" id="A0A2T0SE98"/>
<gene>
    <name evidence="2" type="ORF">CLV58_12232</name>
</gene>
<evidence type="ECO:0000313" key="3">
    <source>
        <dbReference type="Proteomes" id="UP000238375"/>
    </source>
</evidence>
<feature type="transmembrane region" description="Helical" evidence="1">
    <location>
        <begin position="27"/>
        <end position="43"/>
    </location>
</feature>
<evidence type="ECO:0000256" key="1">
    <source>
        <dbReference type="SAM" id="Phobius"/>
    </source>
</evidence>
<reference evidence="2 3" key="1">
    <citation type="submission" date="2018-03" db="EMBL/GenBank/DDBJ databases">
        <title>Genomic Encyclopedia of Archaeal and Bacterial Type Strains, Phase II (KMG-II): from individual species to whole genera.</title>
        <authorList>
            <person name="Goeker M."/>
        </authorList>
    </citation>
    <scope>NUCLEOTIDE SEQUENCE [LARGE SCALE GENOMIC DNA]</scope>
    <source>
        <strain evidence="2 3">DSM 28354</strain>
    </source>
</reference>
<keyword evidence="1" id="KW-1133">Transmembrane helix</keyword>
<evidence type="ECO:0000313" key="2">
    <source>
        <dbReference type="EMBL" id="PRY31737.1"/>
    </source>
</evidence>
<protein>
    <submittedName>
        <fullName evidence="2">Uncharacterized protein</fullName>
    </submittedName>
</protein>
<proteinExistence type="predicted"/>
<accession>A0A2T0SE98</accession>
<dbReference type="OrthoDB" id="887293at2"/>
<sequence length="84" mass="9132">MLPTKDYTSMTLDELALEEKKAKGQRIPFAFLIGLIVGIAVWSAAHKGFLLPVALMGVALLVGSRHSKKLKGIQAEISRRETLG</sequence>
<keyword evidence="3" id="KW-1185">Reference proteome</keyword>
<feature type="transmembrane region" description="Helical" evidence="1">
    <location>
        <begin position="49"/>
        <end position="64"/>
    </location>
</feature>
<name>A0A2T0SE98_9BACT</name>